<evidence type="ECO:0000256" key="2">
    <source>
        <dbReference type="ARBA" id="ARBA00009012"/>
    </source>
</evidence>
<keyword evidence="8" id="KW-0732">Signal</keyword>
<evidence type="ECO:0000256" key="3">
    <source>
        <dbReference type="ARBA" id="ARBA00022692"/>
    </source>
</evidence>
<dbReference type="STRING" id="1035309.A0A2C5X215"/>
<name>A0A2C5X215_9PEZI</name>
<dbReference type="Pfam" id="PF01940">
    <property type="entry name" value="DUF92"/>
    <property type="match status" value="1"/>
</dbReference>
<feature type="transmembrane region" description="Helical" evidence="7">
    <location>
        <begin position="225"/>
        <end position="247"/>
    </location>
</feature>
<feature type="chain" id="PRO_5012089809" evidence="8">
    <location>
        <begin position="20"/>
        <end position="354"/>
    </location>
</feature>
<dbReference type="GO" id="GO:0016020">
    <property type="term" value="C:membrane"/>
    <property type="evidence" value="ECO:0007669"/>
    <property type="project" value="UniProtKB-SubCell"/>
</dbReference>
<comment type="caution">
    <text evidence="9">The sequence shown here is derived from an EMBL/GenBank/DDBJ whole genome shotgun (WGS) entry which is preliminary data.</text>
</comment>
<dbReference type="PANTHER" id="PTHR13353">
    <property type="entry name" value="TRANSMEMBRANE PROTEIN 19"/>
    <property type="match status" value="1"/>
</dbReference>
<sequence>MYLGIAVPIVAILMVRAHAHKSLTPSGIVASIVTALAHAYHPWNLPFVLLCVFYLLGNRATKVKHDVKATLTLQSTGTSGGEGPRTHVQVFANSLVATVFTILHTYQLKQREENLLDPDATSPQGHLCYNWPGDLLIVGIIANYAVVTADTLGSELGILSKSEPRLITSFLRRKVPPGTNGGVSLVGLAAGFLGSMAVVGTAMFFLPLCSQSTGFPWTFRNRGLFMWGLSFWGVLGSLVDSLLGAVFQRTVADARTGKVIEGEGGVRVPVTGDAPVSPSKDANSKPSTDGRYDAKNKHRTPSYGTGKPSRIAISGFDLLDNNDVNFLMALMMSVGAMAVAAWIWEVPLSSALVP</sequence>
<organism evidence="9 10">
    <name type="scientific">Ceratocystis fimbriata CBS 114723</name>
    <dbReference type="NCBI Taxonomy" id="1035309"/>
    <lineage>
        <taxon>Eukaryota</taxon>
        <taxon>Fungi</taxon>
        <taxon>Dikarya</taxon>
        <taxon>Ascomycota</taxon>
        <taxon>Pezizomycotina</taxon>
        <taxon>Sordariomycetes</taxon>
        <taxon>Hypocreomycetidae</taxon>
        <taxon>Microascales</taxon>
        <taxon>Ceratocystidaceae</taxon>
        <taxon>Ceratocystis</taxon>
    </lineage>
</organism>
<feature type="region of interest" description="Disordered" evidence="6">
    <location>
        <begin position="269"/>
        <end position="306"/>
    </location>
</feature>
<keyword evidence="3 7" id="KW-0812">Transmembrane</keyword>
<evidence type="ECO:0000256" key="6">
    <source>
        <dbReference type="SAM" id="MobiDB-lite"/>
    </source>
</evidence>
<reference evidence="9 10" key="2">
    <citation type="journal article" date="2013" name="IMA Fungus">
        <title>IMA Genome-F 1: Ceratocystis fimbriata: Draft nuclear genome sequence for the plant pathogen, Ceratocystis fimbriata.</title>
        <authorList>
            <person name="Wilken P.M."/>
            <person name="Steenkamp E.T."/>
            <person name="Wingfield M.J."/>
            <person name="de Beer Z.W."/>
            <person name="Wingfield B.D."/>
        </authorList>
    </citation>
    <scope>NUCLEOTIDE SEQUENCE [LARGE SCALE GENOMIC DNA]</scope>
    <source>
        <strain evidence="9 10">CBS 114723</strain>
    </source>
</reference>
<evidence type="ECO:0000313" key="9">
    <source>
        <dbReference type="EMBL" id="PHH52166.1"/>
    </source>
</evidence>
<comment type="similarity">
    <text evidence="2">Belongs to the TMEM19 family.</text>
</comment>
<reference evidence="9 10" key="1">
    <citation type="journal article" date="2013" name="Fungal Biol.">
        <title>Analysis of microsatellite markers in the genome of the plant pathogen Ceratocystis fimbriata.</title>
        <authorList>
            <person name="Simpson M.C."/>
            <person name="Wilken P.M."/>
            <person name="Coetzee M.P."/>
            <person name="Wingfield M.J."/>
            <person name="Wingfield B.D."/>
        </authorList>
    </citation>
    <scope>NUCLEOTIDE SEQUENCE [LARGE SCALE GENOMIC DNA]</scope>
    <source>
        <strain evidence="9 10">CBS 114723</strain>
    </source>
</reference>
<dbReference type="Proteomes" id="UP000222788">
    <property type="component" value="Unassembled WGS sequence"/>
</dbReference>
<dbReference type="AlphaFoldDB" id="A0A2C5X215"/>
<feature type="signal peptide" evidence="8">
    <location>
        <begin position="1"/>
        <end position="19"/>
    </location>
</feature>
<proteinExistence type="inferred from homology"/>
<keyword evidence="4 7" id="KW-1133">Transmembrane helix</keyword>
<evidence type="ECO:0000256" key="7">
    <source>
        <dbReference type="SAM" id="Phobius"/>
    </source>
</evidence>
<keyword evidence="10" id="KW-1185">Reference proteome</keyword>
<feature type="transmembrane region" description="Helical" evidence="7">
    <location>
        <begin position="324"/>
        <end position="344"/>
    </location>
</feature>
<protein>
    <submittedName>
        <fullName evidence="9">Protein PGR</fullName>
    </submittedName>
</protein>
<evidence type="ECO:0000313" key="10">
    <source>
        <dbReference type="Proteomes" id="UP000222788"/>
    </source>
</evidence>
<evidence type="ECO:0000256" key="4">
    <source>
        <dbReference type="ARBA" id="ARBA00022989"/>
    </source>
</evidence>
<feature type="transmembrane region" description="Helical" evidence="7">
    <location>
        <begin position="182"/>
        <end position="205"/>
    </location>
</feature>
<gene>
    <name evidence="9" type="primary">PGR</name>
    <name evidence="9" type="ORF">CFIMG_003660RA</name>
</gene>
<evidence type="ECO:0000256" key="8">
    <source>
        <dbReference type="SAM" id="SignalP"/>
    </source>
</evidence>
<dbReference type="OrthoDB" id="30881at2759"/>
<dbReference type="PANTHER" id="PTHR13353:SF5">
    <property type="entry name" value="TRANSMEMBRANE PROTEIN 19"/>
    <property type="match status" value="1"/>
</dbReference>
<comment type="subcellular location">
    <subcellularLocation>
        <location evidence="1">Membrane</location>
        <topology evidence="1">Multi-pass membrane protein</topology>
    </subcellularLocation>
</comment>
<accession>A0A2C5X215</accession>
<evidence type="ECO:0000256" key="1">
    <source>
        <dbReference type="ARBA" id="ARBA00004141"/>
    </source>
</evidence>
<dbReference type="InterPro" id="IPR002794">
    <property type="entry name" value="DUF92_TMEM19"/>
</dbReference>
<keyword evidence="5 7" id="KW-0472">Membrane</keyword>
<feature type="transmembrane region" description="Helical" evidence="7">
    <location>
        <begin position="29"/>
        <end position="56"/>
    </location>
</feature>
<dbReference type="EMBL" id="APWK03000075">
    <property type="protein sequence ID" value="PHH52166.1"/>
    <property type="molecule type" value="Genomic_DNA"/>
</dbReference>
<evidence type="ECO:0000256" key="5">
    <source>
        <dbReference type="ARBA" id="ARBA00023136"/>
    </source>
</evidence>